<keyword evidence="3" id="KW-1185">Reference proteome</keyword>
<evidence type="ECO:0000256" key="1">
    <source>
        <dbReference type="SAM" id="MobiDB-lite"/>
    </source>
</evidence>
<dbReference type="RefSeq" id="WP_039739836.1">
    <property type="nucleotide sequence ID" value="NZ_JTCM02000071.1"/>
</dbReference>
<evidence type="ECO:0000313" key="3">
    <source>
        <dbReference type="Proteomes" id="UP000031549"/>
    </source>
</evidence>
<accession>A0A846HEW8</accession>
<feature type="region of interest" description="Disordered" evidence="1">
    <location>
        <begin position="34"/>
        <end position="98"/>
    </location>
</feature>
<name>A0A846HEW8_9CYAN</name>
<protein>
    <submittedName>
        <fullName evidence="2">Uncharacterized protein</fullName>
    </submittedName>
</protein>
<feature type="compositionally biased region" description="Basic and acidic residues" evidence="1">
    <location>
        <begin position="206"/>
        <end position="218"/>
    </location>
</feature>
<comment type="caution">
    <text evidence="2">The sequence shown here is derived from an EMBL/GenBank/DDBJ whole genome shotgun (WGS) entry which is preliminary data.</text>
</comment>
<feature type="compositionally biased region" description="Polar residues" evidence="1">
    <location>
        <begin position="83"/>
        <end position="98"/>
    </location>
</feature>
<dbReference type="AlphaFoldDB" id="A0A846HEW8"/>
<dbReference type="Proteomes" id="UP000031549">
    <property type="component" value="Unassembled WGS sequence"/>
</dbReference>
<dbReference type="EMBL" id="JTCM02000071">
    <property type="protein sequence ID" value="NEU75508.1"/>
    <property type="molecule type" value="Genomic_DNA"/>
</dbReference>
<feature type="compositionally biased region" description="Basic and acidic residues" evidence="1">
    <location>
        <begin position="58"/>
        <end position="82"/>
    </location>
</feature>
<proteinExistence type="predicted"/>
<feature type="compositionally biased region" description="Polar residues" evidence="1">
    <location>
        <begin position="226"/>
        <end position="246"/>
    </location>
</feature>
<evidence type="ECO:0000313" key="2">
    <source>
        <dbReference type="EMBL" id="NEU75508.1"/>
    </source>
</evidence>
<feature type="compositionally biased region" description="Low complexity" evidence="1">
    <location>
        <begin position="185"/>
        <end position="200"/>
    </location>
</feature>
<organism evidence="2 3">
    <name type="scientific">Hassallia byssoidea VB512170</name>
    <dbReference type="NCBI Taxonomy" id="1304833"/>
    <lineage>
        <taxon>Bacteria</taxon>
        <taxon>Bacillati</taxon>
        <taxon>Cyanobacteriota</taxon>
        <taxon>Cyanophyceae</taxon>
        <taxon>Nostocales</taxon>
        <taxon>Tolypothrichaceae</taxon>
        <taxon>Hassallia</taxon>
    </lineage>
</organism>
<feature type="compositionally biased region" description="Basic and acidic residues" evidence="1">
    <location>
        <begin position="134"/>
        <end position="158"/>
    </location>
</feature>
<feature type="region of interest" description="Disordered" evidence="1">
    <location>
        <begin position="131"/>
        <end position="246"/>
    </location>
</feature>
<reference evidence="2 3" key="1">
    <citation type="journal article" date="2015" name="Genome Announc.">
        <title>Draft Genome Sequence of Cyanobacterium Hassallia byssoidea Strain VB512170, Isolated from Monuments in India.</title>
        <authorList>
            <person name="Singh D."/>
            <person name="Chandrababunaidu M.M."/>
            <person name="Panda A."/>
            <person name="Sen D."/>
            <person name="Bhattacharyya S."/>
            <person name="Adhikary S.P."/>
            <person name="Tripathy S."/>
        </authorList>
    </citation>
    <scope>NUCLEOTIDE SEQUENCE [LARGE SCALE GENOMIC DNA]</scope>
    <source>
        <strain evidence="2 3">VB512170</strain>
    </source>
</reference>
<gene>
    <name evidence="2" type="ORF">PI95_023850</name>
</gene>
<sequence>MVKRRVADVLQEQAQKFTPDEGESAIEVPAEAIVEDAESSEELSTHTPEQTPARRTPTKADLEAMVKELQEKDERSRQREKQLQQQNSDLQSALSKEQSLLSEQKALVERLTKELYDAKKAALQLAEANSQLIEESKVLKKEKEKEKESIVVKQEKEIIPASSYRKSYQPLEKAPQHQPEQNQFKPAASYYKKSYYSSQKPPQPQPEHKEFKPADSYKKSHRSSVDLAQNQPDEGEDNSSQMWLLD</sequence>